<feature type="domain" description="Metallo-beta-lactamase" evidence="6">
    <location>
        <begin position="79"/>
        <end position="282"/>
    </location>
</feature>
<dbReference type="GO" id="GO:0046872">
    <property type="term" value="F:metal ion binding"/>
    <property type="evidence" value="ECO:0007669"/>
    <property type="project" value="UniProtKB-KW"/>
</dbReference>
<dbReference type="CDD" id="cd07720">
    <property type="entry name" value="OPHC2-like_MBL-fold"/>
    <property type="match status" value="1"/>
</dbReference>
<evidence type="ECO:0000256" key="5">
    <source>
        <dbReference type="SAM" id="MobiDB-lite"/>
    </source>
</evidence>
<name>A0AA42CML7_9HYPH</name>
<comment type="similarity">
    <text evidence="1">Belongs to the metallo-beta-lactamase superfamily.</text>
</comment>
<protein>
    <submittedName>
        <fullName evidence="7">MBL fold metallo-hydrolase</fullName>
    </submittedName>
</protein>
<dbReference type="GO" id="GO:0016787">
    <property type="term" value="F:hydrolase activity"/>
    <property type="evidence" value="ECO:0007669"/>
    <property type="project" value="UniProtKB-KW"/>
</dbReference>
<sequence>MTINRSDERQPGAHDRATAPASSLPSPLFRFQQGDFDVTVLSDGFIWIPDDILLSDGSAEQRASILPRLDARDGMVRPKTNIPLIRKGEDVVLIDIGAGHLYQPSDGMLADNLKRAEIDPSTVTKVVFSHAHPDHIWATLDEHGSLRYPNAEYYIGAAEWEFWMDPDYLTKMPPALHEFARGARRDLEAVKQCLVMLKAGDDVVTGLRALDTPGHTPGHLSFELAGGDGLLIAVDVANNEVVSFEHPDWRFGYDTIPELGVRTRRRLLDRAANERTKLLGYHWGYPGLGFAERHGEAFHFSPAI</sequence>
<evidence type="ECO:0000259" key="6">
    <source>
        <dbReference type="SMART" id="SM00849"/>
    </source>
</evidence>
<accession>A0AA42CML7</accession>
<dbReference type="AlphaFoldDB" id="A0AA42CML7"/>
<dbReference type="Proteomes" id="UP001165667">
    <property type="component" value="Unassembled WGS sequence"/>
</dbReference>
<dbReference type="InterPro" id="IPR051013">
    <property type="entry name" value="MBL_superfamily_lactonases"/>
</dbReference>
<dbReference type="InterPro" id="IPR036866">
    <property type="entry name" value="RibonucZ/Hydroxyglut_hydro"/>
</dbReference>
<comment type="caution">
    <text evidence="7">The sequence shown here is derived from an EMBL/GenBank/DDBJ whole genome shotgun (WGS) entry which is preliminary data.</text>
</comment>
<evidence type="ECO:0000256" key="1">
    <source>
        <dbReference type="ARBA" id="ARBA00007749"/>
    </source>
</evidence>
<dbReference type="PANTHER" id="PTHR42978">
    <property type="entry name" value="QUORUM-QUENCHING LACTONASE YTNP-RELATED-RELATED"/>
    <property type="match status" value="1"/>
</dbReference>
<evidence type="ECO:0000256" key="3">
    <source>
        <dbReference type="ARBA" id="ARBA00022801"/>
    </source>
</evidence>
<dbReference type="PANTHER" id="PTHR42978:SF6">
    <property type="entry name" value="QUORUM-QUENCHING LACTONASE YTNP-RELATED"/>
    <property type="match status" value="1"/>
</dbReference>
<feature type="region of interest" description="Disordered" evidence="5">
    <location>
        <begin position="1"/>
        <end position="26"/>
    </location>
</feature>
<feature type="compositionally biased region" description="Basic and acidic residues" evidence="5">
    <location>
        <begin position="1"/>
        <end position="17"/>
    </location>
</feature>
<evidence type="ECO:0000256" key="2">
    <source>
        <dbReference type="ARBA" id="ARBA00022723"/>
    </source>
</evidence>
<keyword evidence="3" id="KW-0378">Hydrolase</keyword>
<keyword evidence="8" id="KW-1185">Reference proteome</keyword>
<organism evidence="7 8">
    <name type="scientific">Lichenifustis flavocetrariae</name>
    <dbReference type="NCBI Taxonomy" id="2949735"/>
    <lineage>
        <taxon>Bacteria</taxon>
        <taxon>Pseudomonadati</taxon>
        <taxon>Pseudomonadota</taxon>
        <taxon>Alphaproteobacteria</taxon>
        <taxon>Hyphomicrobiales</taxon>
        <taxon>Lichenihabitantaceae</taxon>
        <taxon>Lichenifustis</taxon>
    </lineage>
</organism>
<dbReference type="InterPro" id="IPR001279">
    <property type="entry name" value="Metallo-B-lactamas"/>
</dbReference>
<evidence type="ECO:0000313" key="7">
    <source>
        <dbReference type="EMBL" id="MCW6511716.1"/>
    </source>
</evidence>
<reference evidence="7" key="1">
    <citation type="submission" date="2022-05" db="EMBL/GenBank/DDBJ databases">
        <authorList>
            <person name="Pankratov T."/>
        </authorList>
    </citation>
    <scope>NUCLEOTIDE SEQUENCE</scope>
    <source>
        <strain evidence="7">BP6-180914</strain>
    </source>
</reference>
<dbReference type="Gene3D" id="3.60.15.10">
    <property type="entry name" value="Ribonuclease Z/Hydroxyacylglutathione hydrolase-like"/>
    <property type="match status" value="1"/>
</dbReference>
<evidence type="ECO:0000313" key="8">
    <source>
        <dbReference type="Proteomes" id="UP001165667"/>
    </source>
</evidence>
<dbReference type="Pfam" id="PF00753">
    <property type="entry name" value="Lactamase_B"/>
    <property type="match status" value="1"/>
</dbReference>
<dbReference type="SMART" id="SM00849">
    <property type="entry name" value="Lactamase_B"/>
    <property type="match status" value="1"/>
</dbReference>
<keyword evidence="4" id="KW-0862">Zinc</keyword>
<proteinExistence type="inferred from homology"/>
<evidence type="ECO:0000256" key="4">
    <source>
        <dbReference type="ARBA" id="ARBA00022833"/>
    </source>
</evidence>
<gene>
    <name evidence="7" type="ORF">M8523_27500</name>
</gene>
<keyword evidence="2" id="KW-0479">Metal-binding</keyword>
<dbReference type="SUPFAM" id="SSF56281">
    <property type="entry name" value="Metallo-hydrolase/oxidoreductase"/>
    <property type="match status" value="1"/>
</dbReference>
<dbReference type="EMBL" id="JAMOIM010000031">
    <property type="protein sequence ID" value="MCW6511716.1"/>
    <property type="molecule type" value="Genomic_DNA"/>
</dbReference>
<dbReference type="RefSeq" id="WP_282588092.1">
    <property type="nucleotide sequence ID" value="NZ_JAMOIM010000031.1"/>
</dbReference>